<dbReference type="InterPro" id="IPR028994">
    <property type="entry name" value="Integrin_alpha_N"/>
</dbReference>
<dbReference type="SUPFAM" id="SSF69318">
    <property type="entry name" value="Integrin alpha N-terminal domain"/>
    <property type="match status" value="1"/>
</dbReference>
<keyword evidence="2" id="KW-0732">Signal</keyword>
<evidence type="ECO:0000313" key="5">
    <source>
        <dbReference type="Proteomes" id="UP000193285"/>
    </source>
</evidence>
<sequence length="232" mass="23874">MPRAVLVVTLLVAACLGVPAPRSSATTGCAPGGAPPPAGAAQRTVSDLDWDGQPDTLWVGQFRDGSGRTVRVVGITTASGANSAVQVQSASPIPLSALAIDAQQDGQHQVIVSDGRGAHLYVFADCRLQTVSDNQGAPFLFDLQDLRENGTGIGCTNLGPPLPGRHLVGLRASNQDGQWTVRRTEIDLNGTLATIGASDTLTATSAQDPVVVAAQTITCGDLTMSKDGVRQP</sequence>
<dbReference type="Proteomes" id="UP000193801">
    <property type="component" value="Unassembled WGS sequence"/>
</dbReference>
<name>A0A1X2A8R2_9MYCO</name>
<keyword evidence="6" id="KW-1185">Reference proteome</keyword>
<protein>
    <submittedName>
        <fullName evidence="4">Uncharacterized protein</fullName>
    </submittedName>
</protein>
<dbReference type="OrthoDB" id="4711865at2"/>
<dbReference type="EMBL" id="LQPK01000022">
    <property type="protein sequence ID" value="ORW29227.1"/>
    <property type="molecule type" value="Genomic_DNA"/>
</dbReference>
<accession>A0A1X2A8R2</accession>
<evidence type="ECO:0000256" key="1">
    <source>
        <dbReference type="SAM" id="MobiDB-lite"/>
    </source>
</evidence>
<reference evidence="4" key="2">
    <citation type="submission" date="2016-01" db="EMBL/GenBank/DDBJ databases">
        <authorList>
            <person name="Oliw E.H."/>
        </authorList>
    </citation>
    <scope>NUCLEOTIDE SEQUENCE</scope>
    <source>
        <strain evidence="4">IEC33</strain>
    </source>
</reference>
<feature type="chain" id="PRO_5012055358" evidence="2">
    <location>
        <begin position="26"/>
        <end position="232"/>
    </location>
</feature>
<feature type="region of interest" description="Disordered" evidence="1">
    <location>
        <begin position="22"/>
        <end position="43"/>
    </location>
</feature>
<feature type="signal peptide" evidence="2">
    <location>
        <begin position="1"/>
        <end position="25"/>
    </location>
</feature>
<dbReference type="AlphaFoldDB" id="A0A1X2A8R2"/>
<proteinExistence type="predicted"/>
<evidence type="ECO:0000313" key="4">
    <source>
        <dbReference type="EMBL" id="ORW44240.1"/>
    </source>
</evidence>
<reference evidence="3" key="3">
    <citation type="submission" date="2016-01" db="EMBL/GenBank/DDBJ databases">
        <authorList>
            <person name="Ana R.F.D.C."/>
            <person name="Tarcisio F."/>
            <person name="Maria L.L."/>
            <person name="Monica P."/>
            <person name="Wana L.O.D.C."/>
            <person name="Elisabetta G."/>
            <person name="Jeann R.D.C.B."/>
            <person name="Veronica D.S."/>
            <person name="Karla V.B.L."/>
            <person name="Roberto B."/>
            <person name="Antonella G."/>
            <person name="Anna F."/>
            <person name="Alessandro M."/>
            <person name="Pamela F."/>
            <person name="Francesca D.L."/>
            <person name="Giulia F.S."/>
            <person name="Sara T."/>
            <person name="Fabio R."/>
            <person name="Olivier J."/>
            <person name="Nicola S."/>
            <person name="Enrico T."/>
        </authorList>
    </citation>
    <scope>NUCLEOTIDE SEQUENCE</scope>
    <source>
        <strain evidence="3">FI-07156</strain>
    </source>
</reference>
<evidence type="ECO:0000256" key="2">
    <source>
        <dbReference type="SAM" id="SignalP"/>
    </source>
</evidence>
<dbReference type="EMBL" id="LQPN01000053">
    <property type="protein sequence ID" value="ORW44240.1"/>
    <property type="molecule type" value="Genomic_DNA"/>
</dbReference>
<dbReference type="RefSeq" id="WP_085097442.1">
    <property type="nucleotide sequence ID" value="NZ_LQPK01000022.1"/>
</dbReference>
<dbReference type="STRING" id="767916.AWB91_24720"/>
<evidence type="ECO:0000313" key="3">
    <source>
        <dbReference type="EMBL" id="ORW29227.1"/>
    </source>
</evidence>
<reference evidence="5 6" key="1">
    <citation type="journal article" date="2015" name="Emerg. Microbes Infect.">
        <title>Characterization of 17 strains belonging to the Mycobacterium simiae complex and description of Mycobacterium paraense sp. nov.</title>
        <authorList>
            <person name="Fusco da Costa A.R."/>
            <person name="Fedrizzi T."/>
            <person name="Lopes M.L."/>
            <person name="Pecorari M."/>
            <person name="Oliveira da Costa W.L."/>
            <person name="Giacobazzi E."/>
            <person name="da Costa Bahia J.R."/>
            <person name="De Sanctis V."/>
            <person name="Batista Lima K.V."/>
            <person name="Bertorelli R."/>
            <person name="Grottola A."/>
            <person name="Fabio A."/>
            <person name="Mariottini A."/>
            <person name="Ferretti P."/>
            <person name="Di Leva F."/>
            <person name="Fregni Serpini G."/>
            <person name="Tagliazucchi S."/>
            <person name="Rumpianesi F."/>
            <person name="Jousson O."/>
            <person name="Segata N."/>
            <person name="Tortoli E."/>
        </authorList>
    </citation>
    <scope>NUCLEOTIDE SEQUENCE [LARGE SCALE GENOMIC DNA]</scope>
    <source>
        <strain evidence="3 6">FI-07156</strain>
        <strain evidence="4 5">IEC33</strain>
    </source>
</reference>
<comment type="caution">
    <text evidence="4">The sequence shown here is derived from an EMBL/GenBank/DDBJ whole genome shotgun (WGS) entry which is preliminary data.</text>
</comment>
<dbReference type="Proteomes" id="UP000193285">
    <property type="component" value="Unassembled WGS sequence"/>
</dbReference>
<evidence type="ECO:0000313" key="6">
    <source>
        <dbReference type="Proteomes" id="UP000193801"/>
    </source>
</evidence>
<dbReference type="PROSITE" id="PS51257">
    <property type="entry name" value="PROKAR_LIPOPROTEIN"/>
    <property type="match status" value="1"/>
</dbReference>
<gene>
    <name evidence="4" type="ORF">AWB90_17150</name>
    <name evidence="3" type="ORF">AWB91_24720</name>
</gene>
<organism evidence="4 5">
    <name type="scientific">Mycobacterium paraense</name>
    <dbReference type="NCBI Taxonomy" id="767916"/>
    <lineage>
        <taxon>Bacteria</taxon>
        <taxon>Bacillati</taxon>
        <taxon>Actinomycetota</taxon>
        <taxon>Actinomycetes</taxon>
        <taxon>Mycobacteriales</taxon>
        <taxon>Mycobacteriaceae</taxon>
        <taxon>Mycobacterium</taxon>
        <taxon>Mycobacterium simiae complex</taxon>
    </lineage>
</organism>